<reference evidence="1 2" key="1">
    <citation type="journal article" date="2023" name="Nucleic Acids Res.">
        <title>The hologenome of Daphnia magna reveals possible DNA methylation and microbiome-mediated evolution of the host genome.</title>
        <authorList>
            <person name="Chaturvedi A."/>
            <person name="Li X."/>
            <person name="Dhandapani V."/>
            <person name="Marshall H."/>
            <person name="Kissane S."/>
            <person name="Cuenca-Cambronero M."/>
            <person name="Asole G."/>
            <person name="Calvet F."/>
            <person name="Ruiz-Romero M."/>
            <person name="Marangio P."/>
            <person name="Guigo R."/>
            <person name="Rago D."/>
            <person name="Mirbahai L."/>
            <person name="Eastwood N."/>
            <person name="Colbourne J.K."/>
            <person name="Zhou J."/>
            <person name="Mallon E."/>
            <person name="Orsini L."/>
        </authorList>
    </citation>
    <scope>NUCLEOTIDE SEQUENCE [LARGE SCALE GENOMIC DNA]</scope>
    <source>
        <strain evidence="1">LRV0_1</strain>
    </source>
</reference>
<accession>A0ABR0ADX6</accession>
<proteinExistence type="predicted"/>
<name>A0ABR0ADX6_9CRUS</name>
<gene>
    <name evidence="1" type="ORF">OUZ56_008749</name>
</gene>
<evidence type="ECO:0000313" key="1">
    <source>
        <dbReference type="EMBL" id="KAK4023332.1"/>
    </source>
</evidence>
<protein>
    <submittedName>
        <fullName evidence="1">Uncharacterized protein</fullName>
    </submittedName>
</protein>
<keyword evidence="2" id="KW-1185">Reference proteome</keyword>
<organism evidence="1 2">
    <name type="scientific">Daphnia magna</name>
    <dbReference type="NCBI Taxonomy" id="35525"/>
    <lineage>
        <taxon>Eukaryota</taxon>
        <taxon>Metazoa</taxon>
        <taxon>Ecdysozoa</taxon>
        <taxon>Arthropoda</taxon>
        <taxon>Crustacea</taxon>
        <taxon>Branchiopoda</taxon>
        <taxon>Diplostraca</taxon>
        <taxon>Cladocera</taxon>
        <taxon>Anomopoda</taxon>
        <taxon>Daphniidae</taxon>
        <taxon>Daphnia</taxon>
    </lineage>
</organism>
<dbReference type="EMBL" id="JAOYFB010000037">
    <property type="protein sequence ID" value="KAK4023332.1"/>
    <property type="molecule type" value="Genomic_DNA"/>
</dbReference>
<evidence type="ECO:0000313" key="2">
    <source>
        <dbReference type="Proteomes" id="UP001234178"/>
    </source>
</evidence>
<sequence>MSGQASGSLESFRSYRLYPAAIADYTPWRVRARQSCGAVAAFDWVVAERLIHHVDPFPFIIVNWAKKQRTETGWSACFTILRLINRSSQTRERLHMSSLIN</sequence>
<comment type="caution">
    <text evidence="1">The sequence shown here is derived from an EMBL/GenBank/DDBJ whole genome shotgun (WGS) entry which is preliminary data.</text>
</comment>
<dbReference type="Proteomes" id="UP001234178">
    <property type="component" value="Unassembled WGS sequence"/>
</dbReference>